<gene>
    <name evidence="3" type="ORF">EVOR1521_LOCUS13000</name>
</gene>
<feature type="region of interest" description="Disordered" evidence="1">
    <location>
        <begin position="221"/>
        <end position="253"/>
    </location>
</feature>
<name>A0AA36MUS8_9DINO</name>
<evidence type="ECO:0000256" key="1">
    <source>
        <dbReference type="SAM" id="MobiDB-lite"/>
    </source>
</evidence>
<feature type="compositionally biased region" description="Pro residues" evidence="1">
    <location>
        <begin position="226"/>
        <end position="242"/>
    </location>
</feature>
<evidence type="ECO:0000256" key="2">
    <source>
        <dbReference type="SAM" id="SignalP"/>
    </source>
</evidence>
<evidence type="ECO:0000313" key="4">
    <source>
        <dbReference type="Proteomes" id="UP001178507"/>
    </source>
</evidence>
<keyword evidence="2" id="KW-0732">Signal</keyword>
<proteinExistence type="predicted"/>
<accession>A0AA36MUS8</accession>
<reference evidence="3" key="1">
    <citation type="submission" date="2023-08" db="EMBL/GenBank/DDBJ databases">
        <authorList>
            <person name="Chen Y."/>
            <person name="Shah S."/>
            <person name="Dougan E. K."/>
            <person name="Thang M."/>
            <person name="Chan C."/>
        </authorList>
    </citation>
    <scope>NUCLEOTIDE SEQUENCE</scope>
</reference>
<evidence type="ECO:0000313" key="3">
    <source>
        <dbReference type="EMBL" id="CAJ1386806.1"/>
    </source>
</evidence>
<organism evidence="3 4">
    <name type="scientific">Effrenium voratum</name>
    <dbReference type="NCBI Taxonomy" id="2562239"/>
    <lineage>
        <taxon>Eukaryota</taxon>
        <taxon>Sar</taxon>
        <taxon>Alveolata</taxon>
        <taxon>Dinophyceae</taxon>
        <taxon>Suessiales</taxon>
        <taxon>Symbiodiniaceae</taxon>
        <taxon>Effrenium</taxon>
    </lineage>
</organism>
<keyword evidence="4" id="KW-1185">Reference proteome</keyword>
<feature type="signal peptide" evidence="2">
    <location>
        <begin position="1"/>
        <end position="20"/>
    </location>
</feature>
<protein>
    <submittedName>
        <fullName evidence="3">Uncharacterized protein</fullName>
    </submittedName>
</protein>
<dbReference type="Proteomes" id="UP001178507">
    <property type="component" value="Unassembled WGS sequence"/>
</dbReference>
<dbReference type="AlphaFoldDB" id="A0AA36MUS8"/>
<feature type="chain" id="PRO_5041450421" evidence="2">
    <location>
        <begin position="21"/>
        <end position="275"/>
    </location>
</feature>
<dbReference type="EMBL" id="CAUJNA010001417">
    <property type="protein sequence ID" value="CAJ1386806.1"/>
    <property type="molecule type" value="Genomic_DNA"/>
</dbReference>
<comment type="caution">
    <text evidence="3">The sequence shown here is derived from an EMBL/GenBank/DDBJ whole genome shotgun (WGS) entry which is preliminary data.</text>
</comment>
<sequence>MFGAMKLTSIVAICLGGVKALSPGDCAFTAIFADEPSQFGLLLLKDVEEEPVFVTDHGLMADGSLSHVGSVTKQHTGRVAAGTVLKSADFQGEGGSISGDHLVAYTGSAESPTLLCAVHMEDISAPSRMLSGLEEGISAVVLPESDNAYYTGPAFGTVDELRAAVNDRSLWTSENVRPEDGRILSSFVIQSGANTTTAMTETTTFMNSTMMTTTATTMFSTAEPTTMPPTTMPPTTMPPTTMPPTTTTAAPEEPPSAAVHAMAGVPVLLALLSMA</sequence>